<evidence type="ECO:0000313" key="3">
    <source>
        <dbReference type="Proteomes" id="UP000014977"/>
    </source>
</evidence>
<organism evidence="2 3">
    <name type="scientific">Desulfococcus multivorans DSM 2059</name>
    <dbReference type="NCBI Taxonomy" id="1121405"/>
    <lineage>
        <taxon>Bacteria</taxon>
        <taxon>Pseudomonadati</taxon>
        <taxon>Thermodesulfobacteriota</taxon>
        <taxon>Desulfobacteria</taxon>
        <taxon>Desulfobacterales</taxon>
        <taxon>Desulfococcaceae</taxon>
        <taxon>Desulfococcus</taxon>
    </lineage>
</organism>
<evidence type="ECO:0000256" key="1">
    <source>
        <dbReference type="SAM" id="SignalP"/>
    </source>
</evidence>
<dbReference type="AlphaFoldDB" id="S7UTC1"/>
<dbReference type="PANTHER" id="PTHR35580">
    <property type="entry name" value="CELL SURFACE GLYCOPROTEIN (S-LAYER PROTEIN)-LIKE PROTEIN"/>
    <property type="match status" value="1"/>
</dbReference>
<keyword evidence="1" id="KW-0732">Signal</keyword>
<dbReference type="Pfam" id="PF06739">
    <property type="entry name" value="SBBP"/>
    <property type="match status" value="3"/>
</dbReference>
<feature type="signal peptide" evidence="1">
    <location>
        <begin position="1"/>
        <end position="23"/>
    </location>
</feature>
<dbReference type="InterPro" id="IPR052918">
    <property type="entry name" value="Motility_Chemotaxis_Reg"/>
</dbReference>
<dbReference type="SUPFAM" id="SSF101898">
    <property type="entry name" value="NHL repeat"/>
    <property type="match status" value="1"/>
</dbReference>
<dbReference type="InterPro" id="IPR010620">
    <property type="entry name" value="SBBP_repeat"/>
</dbReference>
<protein>
    <recommendedName>
        <fullName evidence="4">Beta-propeller repeat TECPR</fullName>
    </recommendedName>
</protein>
<name>S7UTC1_DESML</name>
<feature type="chain" id="PRO_5030177276" description="Beta-propeller repeat TECPR" evidence="1">
    <location>
        <begin position="24"/>
        <end position="514"/>
    </location>
</feature>
<reference evidence="2 3" key="1">
    <citation type="journal article" date="2013" name="Genome Announc.">
        <title>Draft genome sequences for three mercury-methylating, sulfate-reducing bacteria.</title>
        <authorList>
            <person name="Brown S.D."/>
            <person name="Hurt R.A.Jr."/>
            <person name="Gilmour C.C."/>
            <person name="Elias D.A."/>
        </authorList>
    </citation>
    <scope>NUCLEOTIDE SEQUENCE [LARGE SCALE GENOMIC DNA]</scope>
    <source>
        <strain evidence="2 3">DSM 2059</strain>
    </source>
</reference>
<accession>S7UTC1</accession>
<gene>
    <name evidence="2" type="ORF">dsmv_3077</name>
</gene>
<dbReference type="RefSeq" id="WP_020878144.1">
    <property type="nucleotide sequence ID" value="NZ_ATHJ01000104.1"/>
</dbReference>
<evidence type="ECO:0008006" key="4">
    <source>
        <dbReference type="Google" id="ProtNLM"/>
    </source>
</evidence>
<keyword evidence="3" id="KW-1185">Reference proteome</keyword>
<proteinExistence type="predicted"/>
<sequence length="514" mass="54599">MRHTILIFTFIAFLSFMGGIAKAQELDWVKQAGGVDGDGDSCIAVDKWGNSYVTGHFDGTATFGAGEANETELTSAGNIDSDIFIAKYDRNGGIVWARQAGGIDWDRGSGIAVDQWGNSYVTGHFMGTATFGAGEGNETELTSTGYQDIFIAKYNRNGRLIWAKQAGGIDWDSDSGNAVAVDKWGNSYVTGDFQGTATFGAGEANETVLTSTGYREIFIAKYDRNGGLVWAKQASGTNGYNYSSDIAVDKWGNSYVTGDFMDTATFGAGEANETELTTSDGDIFIAKYDRNGRLIWAKQAGDIDWDRGSAIAVDKWGNSYITGFFAGTATFGTGEANEIELISAGYQDIFIAKYDRNGGLVWAKQTSGPGGYEDGGSGIAVDKWGNSYVTGDFQGTATFGAGEANETALTSANPSGSDGDGADIFIAKYDRNGRLVWATQAGGFSLDTGTDIALDRWGNIYVTGGFWNAAVFGAGEANETALTSAGQVDIFIAKYKNGKEALPVSQKIPSIRFK</sequence>
<dbReference type="STRING" id="897.B2D07_02180"/>
<comment type="caution">
    <text evidence="2">The sequence shown here is derived from an EMBL/GenBank/DDBJ whole genome shotgun (WGS) entry which is preliminary data.</text>
</comment>
<evidence type="ECO:0000313" key="2">
    <source>
        <dbReference type="EMBL" id="EPR37269.1"/>
    </source>
</evidence>
<dbReference type="PANTHER" id="PTHR35580:SF1">
    <property type="entry name" value="PHYTASE-LIKE DOMAIN-CONTAINING PROTEIN"/>
    <property type="match status" value="1"/>
</dbReference>
<dbReference type="Proteomes" id="UP000014977">
    <property type="component" value="Unassembled WGS sequence"/>
</dbReference>
<dbReference type="OrthoDB" id="5490046at2"/>
<dbReference type="eggNOG" id="COG3420">
    <property type="taxonomic scope" value="Bacteria"/>
</dbReference>
<dbReference type="EMBL" id="ATHJ01000104">
    <property type="protein sequence ID" value="EPR37269.1"/>
    <property type="molecule type" value="Genomic_DNA"/>
</dbReference>